<accession>A0AAE2D3U6</accession>
<evidence type="ECO:0000256" key="1">
    <source>
        <dbReference type="SAM" id="MobiDB-lite"/>
    </source>
</evidence>
<feature type="region of interest" description="Disordered" evidence="1">
    <location>
        <begin position="1"/>
        <end position="127"/>
    </location>
</feature>
<name>A0AAE2D3U6_SCHME</name>
<evidence type="ECO:0000313" key="2">
    <source>
        <dbReference type="EMBL" id="KAK4469255.1"/>
    </source>
</evidence>
<feature type="compositionally biased region" description="Polar residues" evidence="1">
    <location>
        <begin position="103"/>
        <end position="127"/>
    </location>
</feature>
<feature type="compositionally biased region" description="Polar residues" evidence="1">
    <location>
        <begin position="38"/>
        <end position="57"/>
    </location>
</feature>
<gene>
    <name evidence="2" type="ORF">MN116_006826</name>
</gene>
<evidence type="ECO:0000313" key="3">
    <source>
        <dbReference type="Proteomes" id="UP001292079"/>
    </source>
</evidence>
<organism evidence="2 3">
    <name type="scientific">Schistosoma mekongi</name>
    <name type="common">Parasitic worm</name>
    <dbReference type="NCBI Taxonomy" id="38744"/>
    <lineage>
        <taxon>Eukaryota</taxon>
        <taxon>Metazoa</taxon>
        <taxon>Spiralia</taxon>
        <taxon>Lophotrochozoa</taxon>
        <taxon>Platyhelminthes</taxon>
        <taxon>Trematoda</taxon>
        <taxon>Digenea</taxon>
        <taxon>Strigeidida</taxon>
        <taxon>Schistosomatoidea</taxon>
        <taxon>Schistosomatidae</taxon>
        <taxon>Schistosoma</taxon>
    </lineage>
</organism>
<feature type="compositionally biased region" description="Polar residues" evidence="1">
    <location>
        <begin position="17"/>
        <end position="28"/>
    </location>
</feature>
<sequence length="127" mass="13632">MSQPTNSSSTNLMNLSPDTNYISLQPSMNHKPLDRRITTSFPSSIPVRESTSTSSPYSDRIQADKPVVPSVSSSTAGSFANSEQTVKLNNSDKEEVFKAADQLTLTQTSRSLNSNTSNANTPSISSS</sequence>
<proteinExistence type="predicted"/>
<reference evidence="2" key="2">
    <citation type="journal article" date="2023" name="Infect Dis Poverty">
        <title>Chromosome-scale genome of the human blood fluke Schistosoma mekongi and its implications for public health.</title>
        <authorList>
            <person name="Zhou M."/>
            <person name="Xu L."/>
            <person name="Xu D."/>
            <person name="Chen W."/>
            <person name="Khan J."/>
            <person name="Hu Y."/>
            <person name="Huang H."/>
            <person name="Wei H."/>
            <person name="Zhang Y."/>
            <person name="Chusongsang P."/>
            <person name="Tanasarnprasert K."/>
            <person name="Hu X."/>
            <person name="Limpanont Y."/>
            <person name="Lv Z."/>
        </authorList>
    </citation>
    <scope>NUCLEOTIDE SEQUENCE</scope>
    <source>
        <strain evidence="2">LV_2022a</strain>
    </source>
</reference>
<dbReference type="EMBL" id="JALJAT010000005">
    <property type="protein sequence ID" value="KAK4469255.1"/>
    <property type="molecule type" value="Genomic_DNA"/>
</dbReference>
<dbReference type="Proteomes" id="UP001292079">
    <property type="component" value="Unassembled WGS sequence"/>
</dbReference>
<feature type="compositionally biased region" description="Polar residues" evidence="1">
    <location>
        <begin position="70"/>
        <end position="89"/>
    </location>
</feature>
<comment type="caution">
    <text evidence="2">The sequence shown here is derived from an EMBL/GenBank/DDBJ whole genome shotgun (WGS) entry which is preliminary data.</text>
</comment>
<protein>
    <submittedName>
        <fullName evidence="2">Uncharacterized protein</fullName>
    </submittedName>
</protein>
<keyword evidence="3" id="KW-1185">Reference proteome</keyword>
<reference evidence="2" key="1">
    <citation type="submission" date="2022-04" db="EMBL/GenBank/DDBJ databases">
        <authorList>
            <person name="Xu L."/>
            <person name="Lv Z."/>
        </authorList>
    </citation>
    <scope>NUCLEOTIDE SEQUENCE</scope>
    <source>
        <strain evidence="2">LV_2022a</strain>
    </source>
</reference>
<feature type="compositionally biased region" description="Low complexity" evidence="1">
    <location>
        <begin position="1"/>
        <end position="16"/>
    </location>
</feature>
<dbReference type="AlphaFoldDB" id="A0AAE2D3U6"/>